<feature type="compositionally biased region" description="Low complexity" evidence="1">
    <location>
        <begin position="109"/>
        <end position="127"/>
    </location>
</feature>
<evidence type="ECO:0000256" key="1">
    <source>
        <dbReference type="SAM" id="MobiDB-lite"/>
    </source>
</evidence>
<dbReference type="AlphaFoldDB" id="A0A822Y2I6"/>
<dbReference type="PANTHER" id="PTHR31280">
    <property type="entry name" value="PROTEIN UNC-13 HOMOLOG"/>
    <property type="match status" value="1"/>
</dbReference>
<accession>A0A822Y2I6</accession>
<dbReference type="EMBL" id="DUZY01000002">
    <property type="protein sequence ID" value="DAD26830.1"/>
    <property type="molecule type" value="Genomic_DNA"/>
</dbReference>
<feature type="region of interest" description="Disordered" evidence="1">
    <location>
        <begin position="109"/>
        <end position="133"/>
    </location>
</feature>
<dbReference type="Proteomes" id="UP000607653">
    <property type="component" value="Unassembled WGS sequence"/>
</dbReference>
<dbReference type="InterPro" id="IPR008528">
    <property type="entry name" value="unc-13_homologue"/>
</dbReference>
<evidence type="ECO:0000313" key="2">
    <source>
        <dbReference type="EMBL" id="DAD26830.1"/>
    </source>
</evidence>
<comment type="caution">
    <text evidence="2">The sequence shown here is derived from an EMBL/GenBank/DDBJ whole genome shotgun (WGS) entry which is preliminary data.</text>
</comment>
<gene>
    <name evidence="2" type="ORF">HUJ06_028298</name>
</gene>
<feature type="region of interest" description="Disordered" evidence="1">
    <location>
        <begin position="61"/>
        <end position="93"/>
    </location>
</feature>
<feature type="compositionally biased region" description="Low complexity" evidence="1">
    <location>
        <begin position="71"/>
        <end position="93"/>
    </location>
</feature>
<organism evidence="2 3">
    <name type="scientific">Nelumbo nucifera</name>
    <name type="common">Sacred lotus</name>
    <dbReference type="NCBI Taxonomy" id="4432"/>
    <lineage>
        <taxon>Eukaryota</taxon>
        <taxon>Viridiplantae</taxon>
        <taxon>Streptophyta</taxon>
        <taxon>Embryophyta</taxon>
        <taxon>Tracheophyta</taxon>
        <taxon>Spermatophyta</taxon>
        <taxon>Magnoliopsida</taxon>
        <taxon>Proteales</taxon>
        <taxon>Nelumbonaceae</taxon>
        <taxon>Nelumbo</taxon>
    </lineage>
</organism>
<keyword evidence="3" id="KW-1185">Reference proteome</keyword>
<dbReference type="PANTHER" id="PTHR31280:SF4">
    <property type="entry name" value="ELONGATION FACTOR TS (DUF810)"/>
    <property type="match status" value="1"/>
</dbReference>
<evidence type="ECO:0000313" key="3">
    <source>
        <dbReference type="Proteomes" id="UP000607653"/>
    </source>
</evidence>
<reference evidence="2 3" key="1">
    <citation type="journal article" date="2020" name="Mol. Biol. Evol.">
        <title>Distinct Expression and Methylation Patterns for Genes with Different Fates following a Single Whole-Genome Duplication in Flowering Plants.</title>
        <authorList>
            <person name="Shi T."/>
            <person name="Rahmani R.S."/>
            <person name="Gugger P.F."/>
            <person name="Wang M."/>
            <person name="Li H."/>
            <person name="Zhang Y."/>
            <person name="Li Z."/>
            <person name="Wang Q."/>
            <person name="Van de Peer Y."/>
            <person name="Marchal K."/>
            <person name="Chen J."/>
        </authorList>
    </citation>
    <scope>NUCLEOTIDE SEQUENCE [LARGE SCALE GENOMIC DNA]</scope>
    <source>
        <tissue evidence="2">Leaf</tissue>
    </source>
</reference>
<name>A0A822Y2I6_NELNU</name>
<sequence length="329" mass="36726">MAHLFSRDRREMASNCRSPSIDLPSPFGELGCNLTHSELRETAYEIFVGAYRSSAGKPLNFIPHSDRNERSPSSASSLSYSPSTLSSSSTSHSLHRSFTSTAASKVKKALGLSSSKKSPAKESSSPSKSKKPVTVGELMRVQMRFSEQTDSRIRKALLRIATGQLGKRIESIVLPLELLEQFKSSDFPDQQEYEAWQIRNLKVLEAGLLLHPHLSIDKSDMSAQQLQQIIHGALKKPIETGKNNESMQILRSSVMSLACRSFDGTVSDTCHWADGSPLNFWLYQMLLEACFDANEETSLIEEVDELIELIKKTWVILGMNQMLHNVCFL</sequence>
<proteinExistence type="predicted"/>
<protein>
    <submittedName>
        <fullName evidence="2">Uncharacterized protein</fullName>
    </submittedName>
</protein>